<protein>
    <recommendedName>
        <fullName evidence="2">precorrin-2 dehydrogenase</fullName>
        <ecNumber evidence="2">1.3.1.76</ecNumber>
    </recommendedName>
</protein>
<dbReference type="InterPro" id="IPR042518">
    <property type="entry name" value="SirC_C"/>
</dbReference>
<dbReference type="InterPro" id="IPR028161">
    <property type="entry name" value="Met8-like"/>
</dbReference>
<dbReference type="UniPathway" id="UPA00262">
    <property type="reaction ID" value="UER00222"/>
</dbReference>
<dbReference type="Gene3D" id="3.40.50.720">
    <property type="entry name" value="NAD(P)-binding Rossmann-like Domain"/>
    <property type="match status" value="1"/>
</dbReference>
<dbReference type="Proteomes" id="UP000184114">
    <property type="component" value="Unassembled WGS sequence"/>
</dbReference>
<dbReference type="GO" id="GO:0004325">
    <property type="term" value="F:ferrochelatase activity"/>
    <property type="evidence" value="ECO:0007669"/>
    <property type="project" value="InterPro"/>
</dbReference>
<dbReference type="Pfam" id="PF13241">
    <property type="entry name" value="NAD_binding_7"/>
    <property type="match status" value="1"/>
</dbReference>
<keyword evidence="5" id="KW-0627">Porphyrin biosynthesis</keyword>
<keyword evidence="4" id="KW-0520">NAD</keyword>
<dbReference type="EMBL" id="FQTY01000003">
    <property type="protein sequence ID" value="SHE55932.1"/>
    <property type="molecule type" value="Genomic_DNA"/>
</dbReference>
<dbReference type="RefSeq" id="WP_072974002.1">
    <property type="nucleotide sequence ID" value="NZ_FQTY01000003.1"/>
</dbReference>
<dbReference type="PANTHER" id="PTHR35330">
    <property type="entry name" value="SIROHEME BIOSYNTHESIS PROTEIN MET8"/>
    <property type="match status" value="1"/>
</dbReference>
<dbReference type="SUPFAM" id="SSF75615">
    <property type="entry name" value="Siroheme synthase middle domains-like"/>
    <property type="match status" value="1"/>
</dbReference>
<sequence length="198" mass="23193">MFYPIMIDISNKCIVIVGGGEVAHRKARKLLEFGGKVMILSPCNIPKFEELKERYRENLDFIYDEYNKKYIEDAFLVIGATSSKKINKQISEDCKSLNILVNIVDSREDSDFITPSIINNDTLTISISTMGSFPYLSKKIRMDMEDSYKKFNKEYLDILEELRHLILHNYREEKKEIMDHALNLNIDELKELLIKLRD</sequence>
<keyword evidence="3" id="KW-0560">Oxidoreductase</keyword>
<dbReference type="EC" id="1.3.1.76" evidence="2"/>
<accession>A0A1M4UGL3</accession>
<dbReference type="AlphaFoldDB" id="A0A1M4UGL3"/>
<evidence type="ECO:0000256" key="3">
    <source>
        <dbReference type="ARBA" id="ARBA00023002"/>
    </source>
</evidence>
<evidence type="ECO:0000313" key="8">
    <source>
        <dbReference type="Proteomes" id="UP000184114"/>
    </source>
</evidence>
<dbReference type="GeneID" id="90996100"/>
<organism evidence="7 8">
    <name type="scientific">Tissierella praeacuta DSM 18095</name>
    <dbReference type="NCBI Taxonomy" id="1123404"/>
    <lineage>
        <taxon>Bacteria</taxon>
        <taxon>Bacillati</taxon>
        <taxon>Bacillota</taxon>
        <taxon>Tissierellia</taxon>
        <taxon>Tissierellales</taxon>
        <taxon>Tissierellaceae</taxon>
        <taxon>Tissierella</taxon>
    </lineage>
</organism>
<evidence type="ECO:0000256" key="6">
    <source>
        <dbReference type="ARBA" id="ARBA00047561"/>
    </source>
</evidence>
<dbReference type="GO" id="GO:0019354">
    <property type="term" value="P:siroheme biosynthetic process"/>
    <property type="evidence" value="ECO:0007669"/>
    <property type="project" value="UniProtKB-UniPathway"/>
</dbReference>
<evidence type="ECO:0000256" key="4">
    <source>
        <dbReference type="ARBA" id="ARBA00023027"/>
    </source>
</evidence>
<comment type="catalytic activity">
    <reaction evidence="6">
        <text>precorrin-2 + NAD(+) = sirohydrochlorin + NADH + 2 H(+)</text>
        <dbReference type="Rhea" id="RHEA:15613"/>
        <dbReference type="ChEBI" id="CHEBI:15378"/>
        <dbReference type="ChEBI" id="CHEBI:57540"/>
        <dbReference type="ChEBI" id="CHEBI:57945"/>
        <dbReference type="ChEBI" id="CHEBI:58351"/>
        <dbReference type="ChEBI" id="CHEBI:58827"/>
        <dbReference type="EC" id="1.3.1.76"/>
    </reaction>
</comment>
<evidence type="ECO:0000256" key="1">
    <source>
        <dbReference type="ARBA" id="ARBA00005010"/>
    </source>
</evidence>
<comment type="pathway">
    <text evidence="1">Porphyrin-containing compound metabolism; siroheme biosynthesis; sirohydrochlorin from precorrin-2: step 1/1.</text>
</comment>
<dbReference type="InterPro" id="IPR036291">
    <property type="entry name" value="NAD(P)-bd_dom_sf"/>
</dbReference>
<dbReference type="SUPFAM" id="SSF51735">
    <property type="entry name" value="NAD(P)-binding Rossmann-fold domains"/>
    <property type="match status" value="1"/>
</dbReference>
<proteinExistence type="predicted"/>
<dbReference type="Gene3D" id="1.10.8.610">
    <property type="entry name" value="SirC, precorrin-2 dehydrogenase, C-terminal helical domain-like"/>
    <property type="match status" value="1"/>
</dbReference>
<dbReference type="InterPro" id="IPR006367">
    <property type="entry name" value="Sirohaem_synthase_N"/>
</dbReference>
<keyword evidence="8" id="KW-1185">Reference proteome</keyword>
<evidence type="ECO:0000256" key="2">
    <source>
        <dbReference type="ARBA" id="ARBA00012400"/>
    </source>
</evidence>
<dbReference type="GO" id="GO:0043115">
    <property type="term" value="F:precorrin-2 dehydrogenase activity"/>
    <property type="evidence" value="ECO:0007669"/>
    <property type="project" value="UniProtKB-EC"/>
</dbReference>
<reference evidence="8" key="1">
    <citation type="submission" date="2016-11" db="EMBL/GenBank/DDBJ databases">
        <authorList>
            <person name="Varghese N."/>
            <person name="Submissions S."/>
        </authorList>
    </citation>
    <scope>NUCLEOTIDE SEQUENCE [LARGE SCALE GENOMIC DNA]</scope>
    <source>
        <strain evidence="8">DSM 18095</strain>
    </source>
</reference>
<evidence type="ECO:0000313" key="7">
    <source>
        <dbReference type="EMBL" id="SHE55932.1"/>
    </source>
</evidence>
<dbReference type="STRING" id="1123404.SAMN02745784_01079"/>
<name>A0A1M4UGL3_9FIRM</name>
<dbReference type="PANTHER" id="PTHR35330:SF1">
    <property type="entry name" value="SIROHEME BIOSYNTHESIS PROTEIN MET8"/>
    <property type="match status" value="1"/>
</dbReference>
<gene>
    <name evidence="7" type="ORF">SAMN02745784_01079</name>
</gene>
<dbReference type="NCBIfam" id="TIGR01470">
    <property type="entry name" value="cysG_Nterm"/>
    <property type="match status" value="1"/>
</dbReference>
<evidence type="ECO:0000256" key="5">
    <source>
        <dbReference type="ARBA" id="ARBA00023244"/>
    </source>
</evidence>